<keyword evidence="4" id="KW-0449">Lipoprotein</keyword>
<dbReference type="HOGENOM" id="CLU_151151_0_0_6"/>
<evidence type="ECO:0000313" key="7">
    <source>
        <dbReference type="EMBL" id="AIF46628.1"/>
    </source>
</evidence>
<dbReference type="KEGG" id="dja:HY57_04785"/>
<dbReference type="Gene3D" id="2.40.128.200">
    <property type="match status" value="1"/>
</dbReference>
<keyword evidence="2" id="KW-0472">Membrane</keyword>
<dbReference type="InterPro" id="IPR036328">
    <property type="entry name" value="MliC_sf"/>
</dbReference>
<evidence type="ECO:0000259" key="6">
    <source>
        <dbReference type="Pfam" id="PF09864"/>
    </source>
</evidence>
<dbReference type="EMBL" id="CP008884">
    <property type="protein sequence ID" value="AIF46628.1"/>
    <property type="molecule type" value="Genomic_DNA"/>
</dbReference>
<keyword evidence="8" id="KW-1185">Reference proteome</keyword>
<dbReference type="SUPFAM" id="SSF141488">
    <property type="entry name" value="YdhA-like"/>
    <property type="match status" value="1"/>
</dbReference>
<evidence type="ECO:0000256" key="4">
    <source>
        <dbReference type="ARBA" id="ARBA00023288"/>
    </source>
</evidence>
<dbReference type="Pfam" id="PF09864">
    <property type="entry name" value="MliC"/>
    <property type="match status" value="1"/>
</dbReference>
<gene>
    <name evidence="7" type="ORF">HY57_04785</name>
</gene>
<reference evidence="7 8" key="1">
    <citation type="submission" date="2014-07" db="EMBL/GenBank/DDBJ databases">
        <title>Complete Genome Sequence of Dyella japonica Strain A8 Isolated from Malaysian Tropical Soil.</title>
        <authorList>
            <person name="Hui R.K.H."/>
            <person name="Chen J.-W."/>
            <person name="Chan K.-G."/>
            <person name="Leung F.C.C."/>
        </authorList>
    </citation>
    <scope>NUCLEOTIDE SEQUENCE [LARGE SCALE GENOMIC DNA]</scope>
    <source>
        <strain evidence="7 8">A8</strain>
    </source>
</reference>
<dbReference type="InterPro" id="IPR018660">
    <property type="entry name" value="MliC"/>
</dbReference>
<organism evidence="7 8">
    <name type="scientific">Dyella japonica A8</name>
    <dbReference type="NCBI Taxonomy" id="1217721"/>
    <lineage>
        <taxon>Bacteria</taxon>
        <taxon>Pseudomonadati</taxon>
        <taxon>Pseudomonadota</taxon>
        <taxon>Gammaproteobacteria</taxon>
        <taxon>Lysobacterales</taxon>
        <taxon>Rhodanobacteraceae</taxon>
        <taxon>Dyella</taxon>
    </lineage>
</organism>
<evidence type="ECO:0000256" key="2">
    <source>
        <dbReference type="ARBA" id="ARBA00023136"/>
    </source>
</evidence>
<dbReference type="STRING" id="1217721.HY57_04785"/>
<proteinExistence type="predicted"/>
<evidence type="ECO:0000256" key="1">
    <source>
        <dbReference type="ARBA" id="ARBA00022729"/>
    </source>
</evidence>
<feature type="domain" description="C-type lysozyme inhibitor" evidence="6">
    <location>
        <begin position="36"/>
        <end position="103"/>
    </location>
</feature>
<feature type="signal peptide" evidence="5">
    <location>
        <begin position="1"/>
        <end position="18"/>
    </location>
</feature>
<dbReference type="PATRIC" id="fig|1217721.7.peg.1002"/>
<sequence length="118" mass="12617">MRIVLLILPMLAGTAAMAETPFLPPVPITDARVVDYRCHAGKSLQVAYYNQRGGQSFARMTVKNEALLFVDTIAASGVKYVAGPYAWWTKGEHGDLYDMTAGPNAAPLIAGCSAMPGK</sequence>
<accession>A0A075K389</accession>
<feature type="chain" id="PRO_5001707306" description="C-type lysozyme inhibitor domain-containing protein" evidence="5">
    <location>
        <begin position="19"/>
        <end position="118"/>
    </location>
</feature>
<name>A0A075K389_9GAMM</name>
<dbReference type="AlphaFoldDB" id="A0A075K389"/>
<protein>
    <recommendedName>
        <fullName evidence="6">C-type lysozyme inhibitor domain-containing protein</fullName>
    </recommendedName>
</protein>
<evidence type="ECO:0000313" key="8">
    <source>
        <dbReference type="Proteomes" id="UP000027987"/>
    </source>
</evidence>
<evidence type="ECO:0000256" key="3">
    <source>
        <dbReference type="ARBA" id="ARBA00023139"/>
    </source>
</evidence>
<dbReference type="Proteomes" id="UP000027987">
    <property type="component" value="Chromosome"/>
</dbReference>
<keyword evidence="3" id="KW-0564">Palmitate</keyword>
<keyword evidence="1 5" id="KW-0732">Signal</keyword>
<evidence type="ECO:0000256" key="5">
    <source>
        <dbReference type="SAM" id="SignalP"/>
    </source>
</evidence>